<keyword evidence="2" id="KW-1185">Reference proteome</keyword>
<dbReference type="HOGENOM" id="CLU_2373160_0_0_1"/>
<evidence type="ECO:0000313" key="2">
    <source>
        <dbReference type="Proteomes" id="UP000002668"/>
    </source>
</evidence>
<dbReference type="Proteomes" id="UP000002668">
    <property type="component" value="Genome"/>
</dbReference>
<sequence>MDKTLARTACVLYGKYRLGVGRIGTGYRYALGRISLVTLVVKCLLGSDFAFLVGKQVRWRASISAQIRCAAQSIDSIEFETCDRISDASNGPATV</sequence>
<reference evidence="2" key="1">
    <citation type="journal article" date="2011" name="Nat. Commun.">
        <title>Effector diversification within compartments of the Leptosphaeria maculans genome affected by Repeat-Induced Point mutations.</title>
        <authorList>
            <person name="Rouxel T."/>
            <person name="Grandaubert J."/>
            <person name="Hane J.K."/>
            <person name="Hoede C."/>
            <person name="van de Wouw A.P."/>
            <person name="Couloux A."/>
            <person name="Dominguez V."/>
            <person name="Anthouard V."/>
            <person name="Bally P."/>
            <person name="Bourras S."/>
            <person name="Cozijnsen A.J."/>
            <person name="Ciuffetti L.M."/>
            <person name="Degrave A."/>
            <person name="Dilmaghani A."/>
            <person name="Duret L."/>
            <person name="Fudal I."/>
            <person name="Goodwin S.B."/>
            <person name="Gout L."/>
            <person name="Glaser N."/>
            <person name="Linglin J."/>
            <person name="Kema G.H.J."/>
            <person name="Lapalu N."/>
            <person name="Lawrence C.B."/>
            <person name="May K."/>
            <person name="Meyer M."/>
            <person name="Ollivier B."/>
            <person name="Poulain J."/>
            <person name="Schoch C.L."/>
            <person name="Simon A."/>
            <person name="Spatafora J.W."/>
            <person name="Stachowiak A."/>
            <person name="Turgeon B.G."/>
            <person name="Tyler B.M."/>
            <person name="Vincent D."/>
            <person name="Weissenbach J."/>
            <person name="Amselem J."/>
            <person name="Quesneville H."/>
            <person name="Oliver R.P."/>
            <person name="Wincker P."/>
            <person name="Balesdent M.-H."/>
            <person name="Howlett B.J."/>
        </authorList>
    </citation>
    <scope>NUCLEOTIDE SEQUENCE [LARGE SCALE GENOMIC DNA]</scope>
    <source>
        <strain evidence="2">JN3 / isolate v23.1.3 / race Av1-4-5-6-7-8</strain>
    </source>
</reference>
<dbReference type="AlphaFoldDB" id="E4ZLS3"/>
<protein>
    <submittedName>
        <fullName evidence="1">Predicted protein</fullName>
    </submittedName>
</protein>
<dbReference type="GeneID" id="13287340"/>
<gene>
    <name evidence="1" type="ORF">LEMA_uP054590.1</name>
</gene>
<accession>E4ZLS3</accession>
<dbReference type="VEuPathDB" id="FungiDB:LEMA_uP054590.1"/>
<proteinExistence type="predicted"/>
<dbReference type="EMBL" id="FP929094">
    <property type="protein sequence ID" value="CBX92753.1"/>
    <property type="molecule type" value="Genomic_DNA"/>
</dbReference>
<dbReference type="InParanoid" id="E4ZLS3"/>
<dbReference type="RefSeq" id="XP_003836118.1">
    <property type="nucleotide sequence ID" value="XM_003836070.1"/>
</dbReference>
<evidence type="ECO:0000313" key="1">
    <source>
        <dbReference type="EMBL" id="CBX92753.1"/>
    </source>
</evidence>
<organism evidence="2">
    <name type="scientific">Leptosphaeria maculans (strain JN3 / isolate v23.1.3 / race Av1-4-5-6-7-8)</name>
    <name type="common">Blackleg fungus</name>
    <name type="synonym">Phoma lingam</name>
    <dbReference type="NCBI Taxonomy" id="985895"/>
    <lineage>
        <taxon>Eukaryota</taxon>
        <taxon>Fungi</taxon>
        <taxon>Dikarya</taxon>
        <taxon>Ascomycota</taxon>
        <taxon>Pezizomycotina</taxon>
        <taxon>Dothideomycetes</taxon>
        <taxon>Pleosporomycetidae</taxon>
        <taxon>Pleosporales</taxon>
        <taxon>Pleosporineae</taxon>
        <taxon>Leptosphaeriaceae</taxon>
        <taxon>Plenodomus</taxon>
        <taxon>Plenodomus lingam/Leptosphaeria maculans species complex</taxon>
    </lineage>
</organism>
<name>E4ZLS3_LEPMJ</name>